<dbReference type="AlphaFoldDB" id="A0A7Z2GIK8"/>
<protein>
    <submittedName>
        <fullName evidence="2">Uncharacterized protein</fullName>
    </submittedName>
</protein>
<gene>
    <name evidence="2" type="ORF">FAZ98_12320</name>
</gene>
<feature type="region of interest" description="Disordered" evidence="1">
    <location>
        <begin position="102"/>
        <end position="121"/>
    </location>
</feature>
<name>A0A7Z2GIK8_9BURK</name>
<evidence type="ECO:0000313" key="3">
    <source>
        <dbReference type="Proteomes" id="UP000433577"/>
    </source>
</evidence>
<dbReference type="Proteomes" id="UP000433577">
    <property type="component" value="Chromosome 1"/>
</dbReference>
<organism evidence="2 3">
    <name type="scientific">Paraburkholderia acidisoli</name>
    <dbReference type="NCBI Taxonomy" id="2571748"/>
    <lineage>
        <taxon>Bacteria</taxon>
        <taxon>Pseudomonadati</taxon>
        <taxon>Pseudomonadota</taxon>
        <taxon>Betaproteobacteria</taxon>
        <taxon>Burkholderiales</taxon>
        <taxon>Burkholderiaceae</taxon>
        <taxon>Paraburkholderia</taxon>
    </lineage>
</organism>
<evidence type="ECO:0000256" key="1">
    <source>
        <dbReference type="SAM" id="MobiDB-lite"/>
    </source>
</evidence>
<dbReference type="KEGG" id="pacs:FAZ98_12320"/>
<dbReference type="RefSeq" id="WP_158951473.1">
    <property type="nucleotide sequence ID" value="NZ_CP046913.1"/>
</dbReference>
<reference evidence="2 3" key="1">
    <citation type="submission" date="2019-12" db="EMBL/GenBank/DDBJ databases">
        <title>Paraburkholderia acidiphila 7Q-K02 sp. nov and Paraburkholderia acidisoli DHF22 sp. nov., two strains isolated from forest soil.</title>
        <authorList>
            <person name="Gao Z."/>
            <person name="Qiu L."/>
        </authorList>
    </citation>
    <scope>NUCLEOTIDE SEQUENCE [LARGE SCALE GENOMIC DNA]</scope>
    <source>
        <strain evidence="2 3">DHF22</strain>
    </source>
</reference>
<dbReference type="EMBL" id="CP046913">
    <property type="protein sequence ID" value="QGZ62447.1"/>
    <property type="molecule type" value="Genomic_DNA"/>
</dbReference>
<sequence>MKFSACQGGDVKLAAREASGTGGLAIFEQSAGRRWQHVGGAMRVTAPGAARIAKTAIVTSSAGRLDGGFDDLLREGFRGGSGGAPGRRGKAAAAGCARLPQRGAGCADPARPAVPAHPPRL</sequence>
<proteinExistence type="predicted"/>
<keyword evidence="3" id="KW-1185">Reference proteome</keyword>
<accession>A0A7Z2GIK8</accession>
<evidence type="ECO:0000313" key="2">
    <source>
        <dbReference type="EMBL" id="QGZ62447.1"/>
    </source>
</evidence>